<reference evidence="2 3" key="1">
    <citation type="submission" date="2018-04" db="EMBL/GenBank/DDBJ databases">
        <title>Genomic Encyclopedia of Archaeal and Bacterial Type Strains, Phase II (KMG-II): from individual species to whole genera.</title>
        <authorList>
            <person name="Goeker M."/>
        </authorList>
    </citation>
    <scope>NUCLEOTIDE SEQUENCE [LARGE SCALE GENOMIC DNA]</scope>
    <source>
        <strain evidence="2 3">DSM 25521</strain>
    </source>
</reference>
<evidence type="ECO:0000313" key="3">
    <source>
        <dbReference type="Proteomes" id="UP000241808"/>
    </source>
</evidence>
<name>A0A2T4Z2G5_9HYPH</name>
<keyword evidence="1" id="KW-0812">Transmembrane</keyword>
<gene>
    <name evidence="2" type="ORF">C8P69_105110</name>
</gene>
<keyword evidence="3" id="KW-1185">Reference proteome</keyword>
<accession>A0A2T4Z2G5</accession>
<dbReference type="AlphaFoldDB" id="A0A2T4Z2G5"/>
<sequence length="57" mass="6137">MVMVMTVVVAVTMGVMMVVVIVVVIVVHGALRVPQVSGARSRCNWRGGMTAARRIKL</sequence>
<organism evidence="2 3">
    <name type="scientific">Phreatobacter oligotrophus</name>
    <dbReference type="NCBI Taxonomy" id="1122261"/>
    <lineage>
        <taxon>Bacteria</taxon>
        <taxon>Pseudomonadati</taxon>
        <taxon>Pseudomonadota</taxon>
        <taxon>Alphaproteobacteria</taxon>
        <taxon>Hyphomicrobiales</taxon>
        <taxon>Phreatobacteraceae</taxon>
        <taxon>Phreatobacter</taxon>
    </lineage>
</organism>
<comment type="caution">
    <text evidence="2">The sequence shown here is derived from an EMBL/GenBank/DDBJ whole genome shotgun (WGS) entry which is preliminary data.</text>
</comment>
<evidence type="ECO:0000256" key="1">
    <source>
        <dbReference type="SAM" id="Phobius"/>
    </source>
</evidence>
<evidence type="ECO:0000313" key="2">
    <source>
        <dbReference type="EMBL" id="PTM54960.1"/>
    </source>
</evidence>
<keyword evidence="1" id="KW-0472">Membrane</keyword>
<dbReference type="EMBL" id="PZZL01000005">
    <property type="protein sequence ID" value="PTM54960.1"/>
    <property type="molecule type" value="Genomic_DNA"/>
</dbReference>
<keyword evidence="1" id="KW-1133">Transmembrane helix</keyword>
<proteinExistence type="predicted"/>
<feature type="transmembrane region" description="Helical" evidence="1">
    <location>
        <begin position="6"/>
        <end position="31"/>
    </location>
</feature>
<protein>
    <submittedName>
        <fullName evidence="2">Uncharacterized protein</fullName>
    </submittedName>
</protein>
<dbReference type="Proteomes" id="UP000241808">
    <property type="component" value="Unassembled WGS sequence"/>
</dbReference>